<evidence type="ECO:0000256" key="2">
    <source>
        <dbReference type="SAM" id="MobiDB-lite"/>
    </source>
</evidence>
<dbReference type="SUPFAM" id="SSF56300">
    <property type="entry name" value="Metallo-dependent phosphatases"/>
    <property type="match status" value="1"/>
</dbReference>
<proteinExistence type="inferred from homology"/>
<dbReference type="EMBL" id="JACXYZ010000001">
    <property type="protein sequence ID" value="MBD3923026.1"/>
    <property type="molecule type" value="Genomic_DNA"/>
</dbReference>
<dbReference type="InterPro" id="IPR052169">
    <property type="entry name" value="CW_Biosynth-Accessory"/>
</dbReference>
<protein>
    <submittedName>
        <fullName evidence="5">CapA family protein</fullName>
    </submittedName>
</protein>
<organism evidence="5 6">
    <name type="scientific">Nocardioides cavernae</name>
    <dbReference type="NCBI Taxonomy" id="1921566"/>
    <lineage>
        <taxon>Bacteria</taxon>
        <taxon>Bacillati</taxon>
        <taxon>Actinomycetota</taxon>
        <taxon>Actinomycetes</taxon>
        <taxon>Propionibacteriales</taxon>
        <taxon>Nocardioidaceae</taxon>
        <taxon>Nocardioides</taxon>
    </lineage>
</organism>
<dbReference type="InterPro" id="IPR029052">
    <property type="entry name" value="Metallo-depent_PP-like"/>
</dbReference>
<comment type="similarity">
    <text evidence="1">Belongs to the CapA family.</text>
</comment>
<evidence type="ECO:0000313" key="6">
    <source>
        <dbReference type="Proteomes" id="UP000618818"/>
    </source>
</evidence>
<dbReference type="InterPro" id="IPR019079">
    <property type="entry name" value="Capsule_synth_CapA"/>
</dbReference>
<dbReference type="SUPFAM" id="SSF55166">
    <property type="entry name" value="Hedgehog/DD-peptidase"/>
    <property type="match status" value="1"/>
</dbReference>
<keyword evidence="3" id="KW-0732">Signal</keyword>
<gene>
    <name evidence="5" type="ORF">IEZ26_00210</name>
</gene>
<dbReference type="Gene3D" id="3.30.1380.10">
    <property type="match status" value="1"/>
</dbReference>
<feature type="region of interest" description="Disordered" evidence="2">
    <location>
        <begin position="22"/>
        <end position="50"/>
    </location>
</feature>
<name>A0ABR8N647_9ACTN</name>
<dbReference type="Pfam" id="PF09587">
    <property type="entry name" value="PGA_cap"/>
    <property type="match status" value="1"/>
</dbReference>
<dbReference type="Pfam" id="PF13539">
    <property type="entry name" value="Peptidase_M15_4"/>
    <property type="match status" value="1"/>
</dbReference>
<reference evidence="5 6" key="1">
    <citation type="submission" date="2020-09" db="EMBL/GenBank/DDBJ databases">
        <title>novel species in genus Nocardioides.</title>
        <authorList>
            <person name="Zhang G."/>
        </authorList>
    </citation>
    <scope>NUCLEOTIDE SEQUENCE [LARGE SCALE GENOMIC DNA]</scope>
    <source>
        <strain evidence="5 6">KCTC 39551</strain>
    </source>
</reference>
<dbReference type="SMART" id="SM00854">
    <property type="entry name" value="PGA_cap"/>
    <property type="match status" value="1"/>
</dbReference>
<feature type="chain" id="PRO_5045559010" evidence="3">
    <location>
        <begin position="21"/>
        <end position="564"/>
    </location>
</feature>
<dbReference type="Proteomes" id="UP000618818">
    <property type="component" value="Unassembled WGS sequence"/>
</dbReference>
<feature type="domain" description="Capsule synthesis protein CapA" evidence="4">
    <location>
        <begin position="51"/>
        <end position="298"/>
    </location>
</feature>
<dbReference type="RefSeq" id="WP_191192940.1">
    <property type="nucleotide sequence ID" value="NZ_JACXYZ010000001.1"/>
</dbReference>
<keyword evidence="6" id="KW-1185">Reference proteome</keyword>
<evidence type="ECO:0000256" key="3">
    <source>
        <dbReference type="SAM" id="SignalP"/>
    </source>
</evidence>
<dbReference type="CDD" id="cd07381">
    <property type="entry name" value="MPP_CapA"/>
    <property type="match status" value="1"/>
</dbReference>
<dbReference type="PANTHER" id="PTHR33393:SF13">
    <property type="entry name" value="PGA BIOSYNTHESIS PROTEIN CAPA"/>
    <property type="match status" value="1"/>
</dbReference>
<feature type="signal peptide" evidence="3">
    <location>
        <begin position="1"/>
        <end position="20"/>
    </location>
</feature>
<dbReference type="PANTHER" id="PTHR33393">
    <property type="entry name" value="POLYGLUTAMINE SYNTHESIS ACCESSORY PROTEIN RV0574C-RELATED"/>
    <property type="match status" value="1"/>
</dbReference>
<dbReference type="Gene3D" id="3.60.21.10">
    <property type="match status" value="1"/>
</dbReference>
<sequence>MEGRARHLAALVACALVVSACTSPSPSEEPPAGPGVGSTSTTPPARDGQVTLAFGGDVHFEGHAARLLDRPGGLGSIARTLRAADVAMVNLETPVTRSGRRDPKELENAGDRYWFRTRPAAVGVLADAGVDVVSVANNHAGDYGAVGLQDTLAAGRERGVAMVGAGRGEAAYDPHVVEVGDLEVAFLAADGVQREGASDVWSASTGRVGTASARGSNAAGLVAAVEAASARDQLVVVYVHWGREYQSCPTQSQRLLARDLADAGADVVVGSHSHVLGGGGWAGDAVVAYGLGNFVWYHARQARTGVLSVTLDAGGAVRKSWTPARISPTDGRPVPVTGAARNGAVADWRARQRCTGLAADRGGAQADDPAYGSSVSRIDASLADRMRRSHRPGCPVALRDLRHLRMTHRDFDGRARTGELVVHRRWARQVADAFGRLYDAGFPIARMRLVDDYGADDDRSMAANNTSGFNCRRVAGQRSWSQHAYGAAIDINPVQNPYVTRGGVDPPAGRPFVGIARDRSAPARPGVVRAGDIPVAAFARIGWEWGGAWVSTKDYQHVAAPRGR</sequence>
<evidence type="ECO:0000256" key="1">
    <source>
        <dbReference type="ARBA" id="ARBA00005662"/>
    </source>
</evidence>
<evidence type="ECO:0000259" key="4">
    <source>
        <dbReference type="SMART" id="SM00854"/>
    </source>
</evidence>
<dbReference type="InterPro" id="IPR039561">
    <property type="entry name" value="Peptidase_M15C"/>
</dbReference>
<dbReference type="InterPro" id="IPR009045">
    <property type="entry name" value="Zn_M74/Hedgehog-like"/>
</dbReference>
<evidence type="ECO:0000313" key="5">
    <source>
        <dbReference type="EMBL" id="MBD3923026.1"/>
    </source>
</evidence>
<dbReference type="PROSITE" id="PS51257">
    <property type="entry name" value="PROKAR_LIPOPROTEIN"/>
    <property type="match status" value="1"/>
</dbReference>
<comment type="caution">
    <text evidence="5">The sequence shown here is derived from an EMBL/GenBank/DDBJ whole genome shotgun (WGS) entry which is preliminary data.</text>
</comment>
<accession>A0ABR8N647</accession>